<gene>
    <name evidence="2" type="ORF">G6R28_06135</name>
</gene>
<dbReference type="RefSeq" id="WP_213793356.1">
    <property type="nucleotide sequence ID" value="NZ_JAAMFJ010000007.1"/>
</dbReference>
<dbReference type="Proteomes" id="UP000735205">
    <property type="component" value="Unassembled WGS sequence"/>
</dbReference>
<protein>
    <submittedName>
        <fullName evidence="2">Uncharacterized protein</fullName>
    </submittedName>
</protein>
<comment type="caution">
    <text evidence="2">The sequence shown here is derived from an EMBL/GenBank/DDBJ whole genome shotgun (WGS) entry which is preliminary data.</text>
</comment>
<feature type="transmembrane region" description="Helical" evidence="1">
    <location>
        <begin position="137"/>
        <end position="154"/>
    </location>
</feature>
<keyword evidence="1" id="KW-0812">Transmembrane</keyword>
<evidence type="ECO:0000313" key="3">
    <source>
        <dbReference type="Proteomes" id="UP000735205"/>
    </source>
</evidence>
<feature type="transmembrane region" description="Helical" evidence="1">
    <location>
        <begin position="200"/>
        <end position="223"/>
    </location>
</feature>
<name>A0ABS5QY47_9LACO</name>
<keyword evidence="1" id="KW-1133">Transmembrane helix</keyword>
<sequence>MNQSDELLNQVQNEMKCVVSYQSGLLALKDMKAQLNSSEEYARQIGSKQHKLAKKLANVTGKLENKDQFKSNLLAENSHAGIDQYRPKIKKDNASIPVQVFILDFLILMISVLLSFVFGSFKATAMQLVTGDSSQTLLNAASIAPFVAIFFIIFRHKYPKEVHRNNMFLNRKLLVRLFCVLQIIAGFIIPTVMIRNFGNVQPAIAILFPILLIASFIITVPIFGKIAKKYNSRFVQEQNKHDAVVFNKGLKKLEEEQSELQSENNWLLSVVNDVDNSIAQMKNVQLPAAEKEVQRLHDALPGKIKVPDRYLYDVLYYQYLVEIVKSDQAKEIGEAHRIATDRWTEQVHHNENHKDAETIKDLVSKQMDKQDVALEGIMKEFWQLNTSVQSGFSDASDRMRDVEDAINGRD</sequence>
<organism evidence="2 3">
    <name type="scientific">Fructobacillus papyrifericola</name>
    <dbReference type="NCBI Taxonomy" id="2713172"/>
    <lineage>
        <taxon>Bacteria</taxon>
        <taxon>Bacillati</taxon>
        <taxon>Bacillota</taxon>
        <taxon>Bacilli</taxon>
        <taxon>Lactobacillales</taxon>
        <taxon>Lactobacillaceae</taxon>
        <taxon>Fructobacillus</taxon>
    </lineage>
</organism>
<accession>A0ABS5QY47</accession>
<feature type="transmembrane region" description="Helical" evidence="1">
    <location>
        <begin position="174"/>
        <end position="194"/>
    </location>
</feature>
<proteinExistence type="predicted"/>
<keyword evidence="1" id="KW-0472">Membrane</keyword>
<reference evidence="2 3" key="1">
    <citation type="submission" date="2020-02" db="EMBL/GenBank/DDBJ databases">
        <title>Fructobacillus sp. isolated from paper mulberry of Taiwan.</title>
        <authorList>
            <person name="Lin S.-T."/>
        </authorList>
    </citation>
    <scope>NUCLEOTIDE SEQUENCE [LARGE SCALE GENOMIC DNA]</scope>
    <source>
        <strain evidence="2 3">M1-21</strain>
    </source>
</reference>
<evidence type="ECO:0000256" key="1">
    <source>
        <dbReference type="SAM" id="Phobius"/>
    </source>
</evidence>
<dbReference type="EMBL" id="JAAMFJ010000007">
    <property type="protein sequence ID" value="MBS9336807.1"/>
    <property type="molecule type" value="Genomic_DNA"/>
</dbReference>
<keyword evidence="3" id="KW-1185">Reference proteome</keyword>
<feature type="transmembrane region" description="Helical" evidence="1">
    <location>
        <begin position="96"/>
        <end position="117"/>
    </location>
</feature>
<evidence type="ECO:0000313" key="2">
    <source>
        <dbReference type="EMBL" id="MBS9336807.1"/>
    </source>
</evidence>